<dbReference type="EMBL" id="JARKIF010000002">
    <property type="protein sequence ID" value="KAJ7646535.1"/>
    <property type="molecule type" value="Genomic_DNA"/>
</dbReference>
<evidence type="ECO:0000313" key="1">
    <source>
        <dbReference type="EMBL" id="KAJ7646535.1"/>
    </source>
</evidence>
<name>A0AAD7FZP3_9AGAR</name>
<evidence type="ECO:0008006" key="3">
    <source>
        <dbReference type="Google" id="ProtNLM"/>
    </source>
</evidence>
<dbReference type="Proteomes" id="UP001221142">
    <property type="component" value="Unassembled WGS sequence"/>
</dbReference>
<accession>A0AAD7FZP3</accession>
<keyword evidence="2" id="KW-1185">Reference proteome</keyword>
<dbReference type="AlphaFoldDB" id="A0AAD7FZP3"/>
<gene>
    <name evidence="1" type="ORF">FB45DRAFT_1051207</name>
</gene>
<reference evidence="1" key="1">
    <citation type="submission" date="2023-03" db="EMBL/GenBank/DDBJ databases">
        <title>Massive genome expansion in bonnet fungi (Mycena s.s.) driven by repeated elements and novel gene families across ecological guilds.</title>
        <authorList>
            <consortium name="Lawrence Berkeley National Laboratory"/>
            <person name="Harder C.B."/>
            <person name="Miyauchi S."/>
            <person name="Viragh M."/>
            <person name="Kuo A."/>
            <person name="Thoen E."/>
            <person name="Andreopoulos B."/>
            <person name="Lu D."/>
            <person name="Skrede I."/>
            <person name="Drula E."/>
            <person name="Henrissat B."/>
            <person name="Morin E."/>
            <person name="Kohler A."/>
            <person name="Barry K."/>
            <person name="LaButti K."/>
            <person name="Morin E."/>
            <person name="Salamov A."/>
            <person name="Lipzen A."/>
            <person name="Mereny Z."/>
            <person name="Hegedus B."/>
            <person name="Baldrian P."/>
            <person name="Stursova M."/>
            <person name="Weitz H."/>
            <person name="Taylor A."/>
            <person name="Grigoriev I.V."/>
            <person name="Nagy L.G."/>
            <person name="Martin F."/>
            <person name="Kauserud H."/>
        </authorList>
    </citation>
    <scope>NUCLEOTIDE SEQUENCE</scope>
    <source>
        <strain evidence="1">9284</strain>
    </source>
</reference>
<protein>
    <recommendedName>
        <fullName evidence="3">F-box domain-containing protein</fullName>
    </recommendedName>
</protein>
<organism evidence="1 2">
    <name type="scientific">Roridomyces roridus</name>
    <dbReference type="NCBI Taxonomy" id="1738132"/>
    <lineage>
        <taxon>Eukaryota</taxon>
        <taxon>Fungi</taxon>
        <taxon>Dikarya</taxon>
        <taxon>Basidiomycota</taxon>
        <taxon>Agaricomycotina</taxon>
        <taxon>Agaricomycetes</taxon>
        <taxon>Agaricomycetidae</taxon>
        <taxon>Agaricales</taxon>
        <taxon>Marasmiineae</taxon>
        <taxon>Mycenaceae</taxon>
        <taxon>Roridomyces</taxon>
    </lineage>
</organism>
<comment type="caution">
    <text evidence="1">The sequence shown here is derived from an EMBL/GenBank/DDBJ whole genome shotgun (WGS) entry which is preliminary data.</text>
</comment>
<sequence length="453" mass="51031">MDAGPSFVLPDPPVVPAAIAHLVVSNSVPNGLEKRITRAYIAELEKQAAFLKNVMAVCARQHAELLKSLATHEHILSPIRRLPNKLLAEIFMVVVRDAFLRGHSGPASRYPRILRMVCKRWNAVTLSTQSLWSWLYLDLDLTQSGSRAAARMNLFHERSGNSLLTIKIVETDGSKRHDALDVALAQCERWQNVILHATRRSPLPHDIVSLRGRLPALTTRGFPYRPPFEFPWGQLTRLSIALRSREEAPPLFSQLSSIVELKVECADRSDEEPVFPRNLITLHHLRMLDIRSRRSRCHDLVLSESPSLLDCLNAPLLEHLAVDNEAHENQVLGFIARCACQESLKSFHFMRQSTSQETVLSLARAMPHLLDLQIGNLEDDPEDPTVPASFKRALFSHWRAVRSKTGASALSVCLVHNTFLSREDVYPLMEKDGLSISISSYTQIESLVDSKFF</sequence>
<evidence type="ECO:0000313" key="2">
    <source>
        <dbReference type="Proteomes" id="UP001221142"/>
    </source>
</evidence>
<proteinExistence type="predicted"/>